<dbReference type="GO" id="GO:0009103">
    <property type="term" value="P:lipopolysaccharide biosynthetic process"/>
    <property type="evidence" value="ECO:0007669"/>
    <property type="project" value="UniProtKB-ARBA"/>
</dbReference>
<keyword evidence="2" id="KW-1003">Cell membrane</keyword>
<comment type="subcellular location">
    <subcellularLocation>
        <location evidence="1">Cell membrane</location>
        <topology evidence="1">Multi-pass membrane protein</topology>
    </subcellularLocation>
</comment>
<proteinExistence type="predicted"/>
<keyword evidence="6 8" id="KW-1133">Transmembrane helix</keyword>
<reference evidence="9" key="2">
    <citation type="journal article" date="2021" name="PeerJ">
        <title>Extensive microbial diversity within the chicken gut microbiome revealed by metagenomics and culture.</title>
        <authorList>
            <person name="Gilroy R."/>
            <person name="Ravi A."/>
            <person name="Getino M."/>
            <person name="Pursley I."/>
            <person name="Horton D.L."/>
            <person name="Alikhan N.F."/>
            <person name="Baker D."/>
            <person name="Gharbi K."/>
            <person name="Hall N."/>
            <person name="Watson M."/>
            <person name="Adriaenssens E.M."/>
            <person name="Foster-Nyarko E."/>
            <person name="Jarju S."/>
            <person name="Secka A."/>
            <person name="Antonio M."/>
            <person name="Oren A."/>
            <person name="Chaudhuri R.R."/>
            <person name="La Ragione R."/>
            <person name="Hildebrand F."/>
            <person name="Pallen M.J."/>
        </authorList>
    </citation>
    <scope>NUCLEOTIDE SEQUENCE</scope>
    <source>
        <strain evidence="9">ChiHjej12B11-29160</strain>
    </source>
</reference>
<feature type="transmembrane region" description="Helical" evidence="8">
    <location>
        <begin position="130"/>
        <end position="150"/>
    </location>
</feature>
<evidence type="ECO:0000256" key="5">
    <source>
        <dbReference type="ARBA" id="ARBA00022692"/>
    </source>
</evidence>
<feature type="transmembrane region" description="Helical" evidence="8">
    <location>
        <begin position="105"/>
        <end position="124"/>
    </location>
</feature>
<evidence type="ECO:0000313" key="10">
    <source>
        <dbReference type="Proteomes" id="UP000824078"/>
    </source>
</evidence>
<feature type="transmembrane region" description="Helical" evidence="8">
    <location>
        <begin position="241"/>
        <end position="263"/>
    </location>
</feature>
<dbReference type="GO" id="GO:0016763">
    <property type="term" value="F:pentosyltransferase activity"/>
    <property type="evidence" value="ECO:0007669"/>
    <property type="project" value="TreeGrafter"/>
</dbReference>
<dbReference type="AlphaFoldDB" id="A0A9D1HY78"/>
<keyword evidence="3" id="KW-0328">Glycosyltransferase</keyword>
<keyword evidence="4" id="KW-0808">Transferase</keyword>
<protein>
    <recommendedName>
        <fullName evidence="11">Glycosyltransferase RgtA/B/C/D-like domain-containing protein</fullName>
    </recommendedName>
</protein>
<evidence type="ECO:0000256" key="1">
    <source>
        <dbReference type="ARBA" id="ARBA00004651"/>
    </source>
</evidence>
<evidence type="ECO:0008006" key="11">
    <source>
        <dbReference type="Google" id="ProtNLM"/>
    </source>
</evidence>
<dbReference type="Proteomes" id="UP000824078">
    <property type="component" value="Unassembled WGS sequence"/>
</dbReference>
<feature type="transmembrane region" description="Helical" evidence="8">
    <location>
        <begin position="157"/>
        <end position="176"/>
    </location>
</feature>
<evidence type="ECO:0000256" key="8">
    <source>
        <dbReference type="SAM" id="Phobius"/>
    </source>
</evidence>
<organism evidence="9 10">
    <name type="scientific">Candidatus Coprovicinus avistercoris</name>
    <dbReference type="NCBI Taxonomy" id="2840754"/>
    <lineage>
        <taxon>Bacteria</taxon>
        <taxon>Bacillati</taxon>
        <taxon>Actinomycetota</taxon>
        <taxon>Coriobacteriia</taxon>
        <taxon>Coriobacteriales</taxon>
        <taxon>Coriobacteriaceae</taxon>
        <taxon>Coriobacteriaceae incertae sedis</taxon>
        <taxon>Candidatus Coprovicinus</taxon>
    </lineage>
</organism>
<evidence type="ECO:0000256" key="7">
    <source>
        <dbReference type="ARBA" id="ARBA00023136"/>
    </source>
</evidence>
<accession>A0A9D1HY78</accession>
<keyword evidence="5 8" id="KW-0812">Transmembrane</keyword>
<dbReference type="GO" id="GO:0005886">
    <property type="term" value="C:plasma membrane"/>
    <property type="evidence" value="ECO:0007669"/>
    <property type="project" value="UniProtKB-SubCell"/>
</dbReference>
<feature type="transmembrane region" description="Helical" evidence="8">
    <location>
        <begin position="392"/>
        <end position="411"/>
    </location>
</feature>
<dbReference type="InterPro" id="IPR050297">
    <property type="entry name" value="LipidA_mod_glycosyltrf_83"/>
</dbReference>
<evidence type="ECO:0000256" key="2">
    <source>
        <dbReference type="ARBA" id="ARBA00022475"/>
    </source>
</evidence>
<feature type="transmembrane region" description="Helical" evidence="8">
    <location>
        <begin position="36"/>
        <end position="60"/>
    </location>
</feature>
<feature type="transmembrane region" description="Helical" evidence="8">
    <location>
        <begin position="353"/>
        <end position="386"/>
    </location>
</feature>
<reference evidence="9" key="1">
    <citation type="submission" date="2020-10" db="EMBL/GenBank/DDBJ databases">
        <authorList>
            <person name="Gilroy R."/>
        </authorList>
    </citation>
    <scope>NUCLEOTIDE SEQUENCE</scope>
    <source>
        <strain evidence="9">ChiHjej12B11-29160</strain>
    </source>
</reference>
<comment type="caution">
    <text evidence="9">The sequence shown here is derived from an EMBL/GenBank/DDBJ whole genome shotgun (WGS) entry which is preliminary data.</text>
</comment>
<gene>
    <name evidence="9" type="ORF">IAD17_07635</name>
</gene>
<sequence>MSSSSMTQDDAPDNSSNATNSVPLSVATQAFRHIRYVWVILFLLGLSFNLITAFTSAIWFDESYSIALARHSLADIWRIGSADVHPVLYYWMLHGVVTLFGQNPIICRLFSVAGLAACAALGWIFVRRDIGYKTCLGYTFIVLFSPWALAESVDIRMYSWAAFFVMFTFLMCSRIARRVLNDAQEDIPLQWWIGAFAGAIACAYMHYFSCLAAALCLLFVLIALIAGHAARPKTPYIKRQFVCFGIGLIICILAYMPWLHVLFAQVSHVRQGFWISLTFPDTFLDIALFPTFNETIESLVSGGNGLIWQVVCLSALSAFVAACLAALVLAGRNACMPLFRRGEGQKFSHIKQILIKSAFVLVSPSVAAGFVYIGTIVISLIISLSISPVLMARYLFVVIGPFAIMVSTIFVRARRSFVVSVGIASLSVLALCSQINSAIAAYDPLNERAIAYYREITQTEDGYLPVVVGVNVYSDIQPAGILAVAVPEVPITLDNTYVYPKGDYDAYEAFSPALTISDEKRPGAFEDYQGKFVCVTNGTEDDPIFEGYPGTAVDYAATSYNASGIIESKSFYMPYKSLKLTITVMER</sequence>
<dbReference type="PANTHER" id="PTHR33908:SF3">
    <property type="entry name" value="UNDECAPRENYL PHOSPHATE-ALPHA-4-AMINO-4-DEOXY-L-ARABINOSE ARABINOSYL TRANSFERASE"/>
    <property type="match status" value="1"/>
</dbReference>
<feature type="transmembrane region" description="Helical" evidence="8">
    <location>
        <begin position="196"/>
        <end position="229"/>
    </location>
</feature>
<evidence type="ECO:0000256" key="6">
    <source>
        <dbReference type="ARBA" id="ARBA00022989"/>
    </source>
</evidence>
<feature type="transmembrane region" description="Helical" evidence="8">
    <location>
        <begin position="418"/>
        <end position="442"/>
    </location>
</feature>
<evidence type="ECO:0000256" key="3">
    <source>
        <dbReference type="ARBA" id="ARBA00022676"/>
    </source>
</evidence>
<dbReference type="EMBL" id="DVMQ01000019">
    <property type="protein sequence ID" value="HIU24778.1"/>
    <property type="molecule type" value="Genomic_DNA"/>
</dbReference>
<keyword evidence="7 8" id="KW-0472">Membrane</keyword>
<name>A0A9D1HY78_9ACTN</name>
<evidence type="ECO:0000256" key="4">
    <source>
        <dbReference type="ARBA" id="ARBA00022679"/>
    </source>
</evidence>
<feature type="transmembrane region" description="Helical" evidence="8">
    <location>
        <begin position="306"/>
        <end position="332"/>
    </location>
</feature>
<dbReference type="GO" id="GO:0010041">
    <property type="term" value="P:response to iron(III) ion"/>
    <property type="evidence" value="ECO:0007669"/>
    <property type="project" value="TreeGrafter"/>
</dbReference>
<evidence type="ECO:0000313" key="9">
    <source>
        <dbReference type="EMBL" id="HIU24778.1"/>
    </source>
</evidence>
<dbReference type="PANTHER" id="PTHR33908">
    <property type="entry name" value="MANNOSYLTRANSFERASE YKCB-RELATED"/>
    <property type="match status" value="1"/>
</dbReference>